<sequence length="62" mass="6662">MIDHIYIEFACNGGGACPAFQWLFSGFAQPDPFANVGIAASPAESRKLCENAPSRESARKSK</sequence>
<dbReference type="EMBL" id="PNXY01000027">
    <property type="protein sequence ID" value="PMS25891.1"/>
    <property type="molecule type" value="Genomic_DNA"/>
</dbReference>
<accession>A0ABX4UZF5</accession>
<evidence type="ECO:0000313" key="1">
    <source>
        <dbReference type="EMBL" id="PMS25891.1"/>
    </source>
</evidence>
<keyword evidence="2" id="KW-1185">Reference proteome</keyword>
<name>A0ABX4UZF5_9BURK</name>
<protein>
    <submittedName>
        <fullName evidence="1">Uncharacterized protein</fullName>
    </submittedName>
</protein>
<dbReference type="Proteomes" id="UP000235659">
    <property type="component" value="Unassembled WGS sequence"/>
</dbReference>
<evidence type="ECO:0000313" key="2">
    <source>
        <dbReference type="Proteomes" id="UP000235659"/>
    </source>
</evidence>
<reference evidence="1 2" key="1">
    <citation type="submission" date="2018-01" db="EMBL/GenBank/DDBJ databases">
        <title>Whole genome analyses suggest that Burkholderia sensu lato contains two further novel genera in the rhizoxinica-symbiotica group Mycetohabitans gen. nov., and Trinickia gen. nov.: implications for the evolution of diazotrophy and nodulation in the Burkholderiaceae.</title>
        <authorList>
            <person name="Estrada-de los Santos P."/>
            <person name="Palmer M."/>
            <person name="Chavez-Ramirez B."/>
            <person name="Beukes C."/>
            <person name="Steenkamp E.T."/>
            <person name="Hirsch A.M."/>
            <person name="Manyaka P."/>
            <person name="Maluk M."/>
            <person name="Lafos M."/>
            <person name="Crook M."/>
            <person name="Gross E."/>
            <person name="Simon M.F."/>
            <person name="Bueno dos Reis Junior F."/>
            <person name="Poole P.S."/>
            <person name="Venter S.N."/>
            <person name="James E.K."/>
        </authorList>
    </citation>
    <scope>NUCLEOTIDE SEQUENCE [LARGE SCALE GENOMIC DNA]</scope>
    <source>
        <strain evidence="1 2">WSM 3937</strain>
    </source>
</reference>
<comment type="caution">
    <text evidence="1">The sequence shown here is derived from an EMBL/GenBank/DDBJ whole genome shotgun (WGS) entry which is preliminary data.</text>
</comment>
<gene>
    <name evidence="1" type="ORF">C0Z16_28645</name>
</gene>
<proteinExistence type="predicted"/>
<organism evidence="1 2">
    <name type="scientific">Paraburkholderia rhynchosiae</name>
    <dbReference type="NCBI Taxonomy" id="487049"/>
    <lineage>
        <taxon>Bacteria</taxon>
        <taxon>Pseudomonadati</taxon>
        <taxon>Pseudomonadota</taxon>
        <taxon>Betaproteobacteria</taxon>
        <taxon>Burkholderiales</taxon>
        <taxon>Burkholderiaceae</taxon>
        <taxon>Paraburkholderia</taxon>
    </lineage>
</organism>